<gene>
    <name evidence="3" type="ORF">SAMN06297382_1488</name>
</gene>
<evidence type="ECO:0000313" key="4">
    <source>
        <dbReference type="Proteomes" id="UP000198346"/>
    </source>
</evidence>
<accession>A0A239PQ83</accession>
<feature type="signal peptide" evidence="1">
    <location>
        <begin position="1"/>
        <end position="23"/>
    </location>
</feature>
<sequence length="1117" mass="116076">MGKRKTLLLCGAALAALLSPARAQIDGTITTPVRSSTINNGSPGDVVITSGGAIELENTDSVVAVTIDSDHRLENAGRILIENADHVTGVLVKGGVSGQIVVTGDIEILEDYERPDTDDDDDADGPYALAVGQTGLRVETGGFSGDIVIGAGGSIEIEGNQSAGVRVEGLLDGAFASDGSISVLGDDAVGIELHAGASGDVLQSGTVTSRGENARGVVSLGAIGGAFVNEGTVTATGFASTTLSNYVDPDTLDEDDTPIEERIDPEDLLDGGSAVAIGASVGKGFLNNGAAGDDHDENRTTGTIRSFGSGEAVLISADLNPTAGDIVLGKAVESVRDISDTDDDDDTNEIVAVITYDEGLINRGTIRANGLNVGFDATALSLEGSNDGARRVVVEGGLRNTGQIASSAFEADAVALSVGRHSIVPAIFNSGTIEASINTEEDNIARAILIEETAEVERIVNTGVIRASSRGYGGKATAIADFSGGVESILNQGSIVARFVDDGEEDEGLGATVAIDLSRHGAGQGARLAQSRRAPVDDDDNPPAPAIIGDVLFGAGADRFEIFAGRVEGDVFFGAGDDVLTVSDSVFFGALDLGAGVDRLMFSDGAVFRGAIRDPDGSAVITVESAELDLLDAEPVMINTLNVTGGSTLGFSVESFSSGDVQALITASGTATIARDTQINVQIERFRNEARTLALIQADSLTLVGEGDIALSIATPAIFKSAVETSDTTLAVALTPKTSAELGLNTNESAAFAPFLALADGNEAVGRALVGYMEEDALIAAYRQLLPDHADAATRFIAGETSFANGVLAHRFDALRAGDPAARHGFWLTEQTSYLREKTSEEKTGYDGFGFSFKGGYDRLLGNDFIFGASGAARIGKFKTLDDRTGEVNVAAYELGLYALKRLGALAFDLAGSAGLARLDTKRIISFGDILDVYEGDDKGFFYGGSARLSYRFEHGSFYLAPSAGADYFRMSRDGHVETGTGADTPFALEIGGADTGRAAATAMAQFGRAPKALAPRRVLDGGFTPGGRRSQTRFFQHAYAGYRTILSQTLYHAEARFVAVDEIFEIADLKGYGDAVLFGLALGATGDSYVLSFNYDGEFEDSAMSHRFGAVFSLSF</sequence>
<proteinExistence type="predicted"/>
<evidence type="ECO:0000313" key="3">
    <source>
        <dbReference type="EMBL" id="SNT72444.1"/>
    </source>
</evidence>
<feature type="domain" description="Autotransporter" evidence="2">
    <location>
        <begin position="819"/>
        <end position="1117"/>
    </location>
</feature>
<dbReference type="EMBL" id="FZQA01000002">
    <property type="protein sequence ID" value="SNT72444.1"/>
    <property type="molecule type" value="Genomic_DNA"/>
</dbReference>
<organism evidence="3 4">
    <name type="scientific">Amphiplicatus metriothermophilus</name>
    <dbReference type="NCBI Taxonomy" id="1519374"/>
    <lineage>
        <taxon>Bacteria</taxon>
        <taxon>Pseudomonadati</taxon>
        <taxon>Pseudomonadota</taxon>
        <taxon>Alphaproteobacteria</taxon>
        <taxon>Parvularculales</taxon>
        <taxon>Parvularculaceae</taxon>
        <taxon>Amphiplicatus</taxon>
    </lineage>
</organism>
<dbReference type="AlphaFoldDB" id="A0A239PQ83"/>
<keyword evidence="4" id="KW-1185">Reference proteome</keyword>
<dbReference type="Gene3D" id="2.40.128.130">
    <property type="entry name" value="Autotransporter beta-domain"/>
    <property type="match status" value="1"/>
</dbReference>
<dbReference type="InterPro" id="IPR036709">
    <property type="entry name" value="Autotransporte_beta_dom_sf"/>
</dbReference>
<feature type="chain" id="PRO_5012783017" evidence="1">
    <location>
        <begin position="24"/>
        <end position="1117"/>
    </location>
</feature>
<dbReference type="OrthoDB" id="7613961at2"/>
<keyword evidence="1" id="KW-0732">Signal</keyword>
<evidence type="ECO:0000259" key="2">
    <source>
        <dbReference type="PROSITE" id="PS51208"/>
    </source>
</evidence>
<dbReference type="Pfam" id="PF03797">
    <property type="entry name" value="Autotransporter"/>
    <property type="match status" value="1"/>
</dbReference>
<dbReference type="InterPro" id="IPR005546">
    <property type="entry name" value="Autotransporte_beta"/>
</dbReference>
<protein>
    <submittedName>
        <fullName evidence="3">Uncharacterized conserved protein, contains a C-terminal beta-barrel porin domain</fullName>
    </submittedName>
</protein>
<dbReference type="PROSITE" id="PS51208">
    <property type="entry name" value="AUTOTRANSPORTER"/>
    <property type="match status" value="1"/>
</dbReference>
<dbReference type="RefSeq" id="WP_143265958.1">
    <property type="nucleotide sequence ID" value="NZ_FZQA01000002.1"/>
</dbReference>
<dbReference type="SUPFAM" id="SSF103515">
    <property type="entry name" value="Autotransporter"/>
    <property type="match status" value="1"/>
</dbReference>
<evidence type="ECO:0000256" key="1">
    <source>
        <dbReference type="SAM" id="SignalP"/>
    </source>
</evidence>
<dbReference type="Proteomes" id="UP000198346">
    <property type="component" value="Unassembled WGS sequence"/>
</dbReference>
<name>A0A239PQ83_9PROT</name>
<dbReference type="SMART" id="SM00869">
    <property type="entry name" value="Autotransporter"/>
    <property type="match status" value="1"/>
</dbReference>
<reference evidence="3 4" key="1">
    <citation type="submission" date="2017-07" db="EMBL/GenBank/DDBJ databases">
        <authorList>
            <person name="Sun Z.S."/>
            <person name="Albrecht U."/>
            <person name="Echele G."/>
            <person name="Lee C.C."/>
        </authorList>
    </citation>
    <scope>NUCLEOTIDE SEQUENCE [LARGE SCALE GENOMIC DNA]</scope>
    <source>
        <strain evidence="3 4">CGMCC 1.12710</strain>
    </source>
</reference>